<dbReference type="EMBL" id="JAUJRV010000046">
    <property type="protein sequence ID" value="MDN7799439.1"/>
    <property type="molecule type" value="Genomic_DNA"/>
</dbReference>
<dbReference type="InterPro" id="IPR036412">
    <property type="entry name" value="HAD-like_sf"/>
</dbReference>
<dbReference type="Gene3D" id="3.40.50.1000">
    <property type="entry name" value="HAD superfamily/HAD-like"/>
    <property type="match status" value="1"/>
</dbReference>
<evidence type="ECO:0000313" key="2">
    <source>
        <dbReference type="Proteomes" id="UP001171620"/>
    </source>
</evidence>
<sequence>MIKLDIPGFGGLALSHLVLDYNGTLAVDGHVLEGVHEELAAIAEHLDIHVVTGNSHGDVETRIAGWNVRLTCLPALGQAQAKRSYIEKLGANRTVAIGNGRNDAPMLKAAALGIAVLGSEGLAIDAVRDADILVRHVVDGIGLLLHPTRLIASLRA</sequence>
<dbReference type="GO" id="GO:0016787">
    <property type="term" value="F:hydrolase activity"/>
    <property type="evidence" value="ECO:0007669"/>
    <property type="project" value="UniProtKB-KW"/>
</dbReference>
<protein>
    <submittedName>
        <fullName evidence="1">HAD hydrolase family protein</fullName>
    </submittedName>
</protein>
<dbReference type="RefSeq" id="WP_261505641.1">
    <property type="nucleotide sequence ID" value="NZ_JAUJRV010000046.1"/>
</dbReference>
<proteinExistence type="predicted"/>
<dbReference type="Pfam" id="PF08282">
    <property type="entry name" value="Hydrolase_3"/>
    <property type="match status" value="1"/>
</dbReference>
<dbReference type="AlphaFoldDB" id="A0AAW7TCD4"/>
<keyword evidence="1" id="KW-0378">Hydrolase</keyword>
<dbReference type="SUPFAM" id="SSF56784">
    <property type="entry name" value="HAD-like"/>
    <property type="match status" value="1"/>
</dbReference>
<gene>
    <name evidence="1" type="ORF">QZM33_31360</name>
</gene>
<dbReference type="Proteomes" id="UP001171620">
    <property type="component" value="Unassembled WGS sequence"/>
</dbReference>
<name>A0AAW7TCD4_BURVI</name>
<comment type="caution">
    <text evidence="1">The sequence shown here is derived from an EMBL/GenBank/DDBJ whole genome shotgun (WGS) entry which is preliminary data.</text>
</comment>
<accession>A0AAW7TCD4</accession>
<reference evidence="1" key="1">
    <citation type="submission" date="2023-07" db="EMBL/GenBank/DDBJ databases">
        <title>A collection of bacterial strains from the Burkholderia cepacia Research Laboratory and Repository.</title>
        <authorList>
            <person name="Lipuma J."/>
            <person name="Spilker T."/>
            <person name="Caverly L."/>
        </authorList>
    </citation>
    <scope>NUCLEOTIDE SEQUENCE</scope>
    <source>
        <strain evidence="1">AU44268</strain>
    </source>
</reference>
<dbReference type="InterPro" id="IPR023214">
    <property type="entry name" value="HAD_sf"/>
</dbReference>
<evidence type="ECO:0000313" key="1">
    <source>
        <dbReference type="EMBL" id="MDN7799439.1"/>
    </source>
</evidence>
<organism evidence="1 2">
    <name type="scientific">Burkholderia vietnamiensis</name>
    <dbReference type="NCBI Taxonomy" id="60552"/>
    <lineage>
        <taxon>Bacteria</taxon>
        <taxon>Pseudomonadati</taxon>
        <taxon>Pseudomonadota</taxon>
        <taxon>Betaproteobacteria</taxon>
        <taxon>Burkholderiales</taxon>
        <taxon>Burkholderiaceae</taxon>
        <taxon>Burkholderia</taxon>
        <taxon>Burkholderia cepacia complex</taxon>
    </lineage>
</organism>